<dbReference type="EMBL" id="JAPTMY010000068">
    <property type="protein sequence ID" value="MCZ0859579.1"/>
    <property type="molecule type" value="Genomic_DNA"/>
</dbReference>
<dbReference type="RefSeq" id="WP_268918755.1">
    <property type="nucleotide sequence ID" value="NZ_JAPTMY010000068.1"/>
</dbReference>
<feature type="compositionally biased region" description="Pro residues" evidence="1">
    <location>
        <begin position="34"/>
        <end position="45"/>
    </location>
</feature>
<evidence type="ECO:0000256" key="1">
    <source>
        <dbReference type="SAM" id="MobiDB-lite"/>
    </source>
</evidence>
<feature type="region of interest" description="Disordered" evidence="1">
    <location>
        <begin position="1"/>
        <end position="116"/>
    </location>
</feature>
<dbReference type="Pfam" id="PF20060">
    <property type="entry name" value="DUF6459"/>
    <property type="match status" value="1"/>
</dbReference>
<comment type="caution">
    <text evidence="2">The sequence shown here is derived from an EMBL/GenBank/DDBJ whole genome shotgun (WGS) entry which is preliminary data.</text>
</comment>
<organism evidence="2 3">
    <name type="scientific">Actinomyces israelii</name>
    <dbReference type="NCBI Taxonomy" id="1659"/>
    <lineage>
        <taxon>Bacteria</taxon>
        <taxon>Bacillati</taxon>
        <taxon>Actinomycetota</taxon>
        <taxon>Actinomycetes</taxon>
        <taxon>Actinomycetales</taxon>
        <taxon>Actinomycetaceae</taxon>
        <taxon>Actinomyces</taxon>
    </lineage>
</organism>
<feature type="compositionally biased region" description="Basic and acidic residues" evidence="1">
    <location>
        <begin position="67"/>
        <end position="77"/>
    </location>
</feature>
<protein>
    <submittedName>
        <fullName evidence="2">Rv3235 family protein</fullName>
    </submittedName>
</protein>
<evidence type="ECO:0000313" key="3">
    <source>
        <dbReference type="Proteomes" id="UP001072034"/>
    </source>
</evidence>
<reference evidence="2" key="1">
    <citation type="submission" date="2022-10" db="EMBL/GenBank/DDBJ databases">
        <title>Genome sequence of Actinomyces israelii ATCC 10048.</title>
        <authorList>
            <person name="Watt R.M."/>
            <person name="Tong W.M."/>
        </authorList>
    </citation>
    <scope>NUCLEOTIDE SEQUENCE</scope>
    <source>
        <strain evidence="2">ATCC 10048</strain>
    </source>
</reference>
<dbReference type="InterPro" id="IPR045596">
    <property type="entry name" value="DUF6459"/>
</dbReference>
<proteinExistence type="predicted"/>
<gene>
    <name evidence="2" type="ORF">OHJ16_16230</name>
</gene>
<feature type="compositionally biased region" description="Basic and acidic residues" evidence="1">
    <location>
        <begin position="107"/>
        <end position="116"/>
    </location>
</feature>
<accession>A0ABT4IE09</accession>
<feature type="compositionally biased region" description="Basic residues" evidence="1">
    <location>
        <begin position="85"/>
        <end position="95"/>
    </location>
</feature>
<evidence type="ECO:0000313" key="2">
    <source>
        <dbReference type="EMBL" id="MCZ0859579.1"/>
    </source>
</evidence>
<name>A0ABT4IE09_9ACTO</name>
<sequence>MTAVTAVTAAAPPAPGLTQPLPAGKSSALTRPAPGRPEPTGPQPRVPRTAVGEPAGEVVPRTPMAGAERRQWDRLRFQTELSLRQQRKRRRKKTLSRSEPATAEALPDSRDLPDPRRHAAGIVTAAAEALSGHRPVDHLARWTTPEMFQALARRAGLALRLLGTEPGRPRPRVCSIHTQITLSGNCEAAILLDDGSQVRAAAALLVPHRGRWVMSTLEIG</sequence>
<keyword evidence="3" id="KW-1185">Reference proteome</keyword>
<dbReference type="Proteomes" id="UP001072034">
    <property type="component" value="Unassembled WGS sequence"/>
</dbReference>
<feature type="compositionally biased region" description="Low complexity" evidence="1">
    <location>
        <begin position="1"/>
        <end position="24"/>
    </location>
</feature>